<evidence type="ECO:0000313" key="2">
    <source>
        <dbReference type="EMBL" id="CAF4979080.1"/>
    </source>
</evidence>
<feature type="region of interest" description="Disordered" evidence="1">
    <location>
        <begin position="47"/>
        <end position="80"/>
    </location>
</feature>
<dbReference type="AlphaFoldDB" id="A0A8S3D4X7"/>
<name>A0A8S3D4X7_9BILA</name>
<feature type="non-terminal residue" evidence="2">
    <location>
        <position position="1"/>
    </location>
</feature>
<feature type="compositionally biased region" description="Basic and acidic residues" evidence="1">
    <location>
        <begin position="47"/>
        <end position="65"/>
    </location>
</feature>
<sequence>LPSPAIPSEQLIPPISEKEFEEQLENSEHLADERMEMDSKALIERTTEDGYQHAISRGEKRKLDTDINTNEHTNQEEANK</sequence>
<comment type="caution">
    <text evidence="2">The sequence shown here is derived from an EMBL/GenBank/DDBJ whole genome shotgun (WGS) entry which is preliminary data.</text>
</comment>
<proteinExistence type="predicted"/>
<dbReference type="EMBL" id="CAJOBJ010199524">
    <property type="protein sequence ID" value="CAF4979080.1"/>
    <property type="molecule type" value="Genomic_DNA"/>
</dbReference>
<dbReference type="Proteomes" id="UP000681720">
    <property type="component" value="Unassembled WGS sequence"/>
</dbReference>
<protein>
    <submittedName>
        <fullName evidence="2">Uncharacterized protein</fullName>
    </submittedName>
</protein>
<evidence type="ECO:0000256" key="1">
    <source>
        <dbReference type="SAM" id="MobiDB-lite"/>
    </source>
</evidence>
<gene>
    <name evidence="2" type="ORF">GIL414_LOCUS55916</name>
</gene>
<evidence type="ECO:0000313" key="3">
    <source>
        <dbReference type="Proteomes" id="UP000681720"/>
    </source>
</evidence>
<feature type="non-terminal residue" evidence="2">
    <location>
        <position position="80"/>
    </location>
</feature>
<organism evidence="2 3">
    <name type="scientific">Rotaria magnacalcarata</name>
    <dbReference type="NCBI Taxonomy" id="392030"/>
    <lineage>
        <taxon>Eukaryota</taxon>
        <taxon>Metazoa</taxon>
        <taxon>Spiralia</taxon>
        <taxon>Gnathifera</taxon>
        <taxon>Rotifera</taxon>
        <taxon>Eurotatoria</taxon>
        <taxon>Bdelloidea</taxon>
        <taxon>Philodinida</taxon>
        <taxon>Philodinidae</taxon>
        <taxon>Rotaria</taxon>
    </lineage>
</organism>
<feature type="region of interest" description="Disordered" evidence="1">
    <location>
        <begin position="1"/>
        <end position="21"/>
    </location>
</feature>
<accession>A0A8S3D4X7</accession>
<reference evidence="2" key="1">
    <citation type="submission" date="2021-02" db="EMBL/GenBank/DDBJ databases">
        <authorList>
            <person name="Nowell W R."/>
        </authorList>
    </citation>
    <scope>NUCLEOTIDE SEQUENCE</scope>
</reference>